<dbReference type="InterPro" id="IPR036010">
    <property type="entry name" value="2Fe-2S_ferredoxin-like_sf"/>
</dbReference>
<evidence type="ECO:0000313" key="2">
    <source>
        <dbReference type="EMBL" id="RZU64079.1"/>
    </source>
</evidence>
<accession>A0A4Q8AJU8</accession>
<dbReference type="RefSeq" id="WP_130504657.1">
    <property type="nucleotide sequence ID" value="NZ_SHLC01000001.1"/>
</dbReference>
<evidence type="ECO:0000256" key="1">
    <source>
        <dbReference type="ARBA" id="ARBA00023002"/>
    </source>
</evidence>
<dbReference type="SUPFAM" id="SSF54292">
    <property type="entry name" value="2Fe-2S ferredoxin-like"/>
    <property type="match status" value="1"/>
</dbReference>
<dbReference type="OrthoDB" id="573392at2"/>
<evidence type="ECO:0000313" key="3">
    <source>
        <dbReference type="Proteomes" id="UP000291483"/>
    </source>
</evidence>
<dbReference type="Pfam" id="PF13510">
    <property type="entry name" value="Fer2_4"/>
    <property type="match status" value="1"/>
</dbReference>
<name>A0A4Q8AJU8_9MICO</name>
<comment type="caution">
    <text evidence="2">The sequence shown here is derived from an EMBL/GenBank/DDBJ whole genome shotgun (WGS) entry which is preliminary data.</text>
</comment>
<dbReference type="EMBL" id="SHLC01000001">
    <property type="protein sequence ID" value="RZU64079.1"/>
    <property type="molecule type" value="Genomic_DNA"/>
</dbReference>
<organism evidence="2 3">
    <name type="scientific">Microterricola gilva</name>
    <dbReference type="NCBI Taxonomy" id="393267"/>
    <lineage>
        <taxon>Bacteria</taxon>
        <taxon>Bacillati</taxon>
        <taxon>Actinomycetota</taxon>
        <taxon>Actinomycetes</taxon>
        <taxon>Micrococcales</taxon>
        <taxon>Microbacteriaceae</taxon>
        <taxon>Microterricola</taxon>
    </lineage>
</organism>
<reference evidence="2 3" key="1">
    <citation type="submission" date="2019-02" db="EMBL/GenBank/DDBJ databases">
        <title>Sequencing the genomes of 1000 actinobacteria strains.</title>
        <authorList>
            <person name="Klenk H.-P."/>
        </authorList>
    </citation>
    <scope>NUCLEOTIDE SEQUENCE [LARGE SCALE GENOMIC DNA]</scope>
    <source>
        <strain evidence="2 3">DSM 18319</strain>
    </source>
</reference>
<protein>
    <submittedName>
        <fullName evidence="2">2Fe-2S iron-sulfur cluster protein</fullName>
    </submittedName>
</protein>
<dbReference type="AlphaFoldDB" id="A0A4Q8AJU8"/>
<sequence length="107" mass="11202">MAARLLPFGDDRARPHQPSPIEITVDGVVAAGVAGQSIAGVLLASGRLDWRRTSSAGAPRGLFCGIGVCFDCIVTVNGDRDVRACMRRAADGDEVLSQHDTLPEVTA</sequence>
<proteinExistence type="predicted"/>
<dbReference type="GO" id="GO:0051536">
    <property type="term" value="F:iron-sulfur cluster binding"/>
    <property type="evidence" value="ECO:0007669"/>
    <property type="project" value="InterPro"/>
</dbReference>
<dbReference type="GO" id="GO:0016491">
    <property type="term" value="F:oxidoreductase activity"/>
    <property type="evidence" value="ECO:0007669"/>
    <property type="project" value="UniProtKB-KW"/>
</dbReference>
<keyword evidence="3" id="KW-1185">Reference proteome</keyword>
<gene>
    <name evidence="2" type="ORF">EV379_0373</name>
</gene>
<dbReference type="Proteomes" id="UP000291483">
    <property type="component" value="Unassembled WGS sequence"/>
</dbReference>
<keyword evidence="1" id="KW-0560">Oxidoreductase</keyword>
<dbReference type="Gene3D" id="3.10.20.440">
    <property type="entry name" value="2Fe-2S iron-sulphur cluster binding domain, sarcosine oxidase, alpha subunit, N-terminal domain"/>
    <property type="match status" value="1"/>
</dbReference>
<dbReference type="InterPro" id="IPR042204">
    <property type="entry name" value="2Fe-2S-bd_N"/>
</dbReference>